<dbReference type="AlphaFoldDB" id="Q4SGZ1"/>
<comment type="caution">
    <text evidence="1">The sequence shown here is derived from an EMBL/GenBank/DDBJ whole genome shotgun (WGS) entry which is preliminary data.</text>
</comment>
<proteinExistence type="predicted"/>
<reference evidence="1" key="2">
    <citation type="submission" date="2004-02" db="EMBL/GenBank/DDBJ databases">
        <authorList>
            <consortium name="Genoscope"/>
            <consortium name="Whitehead Institute Centre for Genome Research"/>
        </authorList>
    </citation>
    <scope>NUCLEOTIDE SEQUENCE</scope>
</reference>
<sequence>MSVRLCSGAVPHPHFNSWMQLWQPRELDKLPPTKYVSTTQEKL</sequence>
<reference evidence="1" key="1">
    <citation type="journal article" date="2004" name="Nature">
        <title>Genome duplication in the teleost fish Tetraodon nigroviridis reveals the early vertebrate proto-karyotype.</title>
        <authorList>
            <person name="Jaillon O."/>
            <person name="Aury J.-M."/>
            <person name="Brunet F."/>
            <person name="Petit J.-L."/>
            <person name="Stange-Thomann N."/>
            <person name="Mauceli E."/>
            <person name="Bouneau L."/>
            <person name="Fischer C."/>
            <person name="Ozouf-Costaz C."/>
            <person name="Bernot A."/>
            <person name="Nicaud S."/>
            <person name="Jaffe D."/>
            <person name="Fisher S."/>
            <person name="Lutfalla G."/>
            <person name="Dossat C."/>
            <person name="Segurens B."/>
            <person name="Dasilva C."/>
            <person name="Salanoubat M."/>
            <person name="Levy M."/>
            <person name="Boudet N."/>
            <person name="Castellano S."/>
            <person name="Anthouard V."/>
            <person name="Jubin C."/>
            <person name="Castelli V."/>
            <person name="Katinka M."/>
            <person name="Vacherie B."/>
            <person name="Biemont C."/>
            <person name="Skalli Z."/>
            <person name="Cattolico L."/>
            <person name="Poulain J."/>
            <person name="De Berardinis V."/>
            <person name="Cruaud C."/>
            <person name="Duprat S."/>
            <person name="Brottier P."/>
            <person name="Coutanceau J.-P."/>
            <person name="Gouzy J."/>
            <person name="Parra G."/>
            <person name="Lardier G."/>
            <person name="Chapple C."/>
            <person name="McKernan K.J."/>
            <person name="McEwan P."/>
            <person name="Bosak S."/>
            <person name="Kellis M."/>
            <person name="Volff J.-N."/>
            <person name="Guigo R."/>
            <person name="Zody M.C."/>
            <person name="Mesirov J."/>
            <person name="Lindblad-Toh K."/>
            <person name="Birren B."/>
            <person name="Nusbaum C."/>
            <person name="Kahn D."/>
            <person name="Robinson-Rechavi M."/>
            <person name="Laudet V."/>
            <person name="Schachter V."/>
            <person name="Quetier F."/>
            <person name="Saurin W."/>
            <person name="Scarpelli C."/>
            <person name="Wincker P."/>
            <person name="Lander E.S."/>
            <person name="Weissenbach J."/>
            <person name="Roest Crollius H."/>
        </authorList>
    </citation>
    <scope>NUCLEOTIDE SEQUENCE [LARGE SCALE GENOMIC DNA]</scope>
</reference>
<name>Q4SGZ1_TETNG</name>
<gene>
    <name evidence="1" type="ORF">GSTENG00018402001</name>
</gene>
<evidence type="ECO:0000313" key="1">
    <source>
        <dbReference type="EMBL" id="CAG00091.1"/>
    </source>
</evidence>
<dbReference type="EMBL" id="CAAE01014590">
    <property type="protein sequence ID" value="CAG00091.1"/>
    <property type="molecule type" value="Genomic_DNA"/>
</dbReference>
<accession>Q4SGZ1</accession>
<protein>
    <submittedName>
        <fullName evidence="1">(spotted green pufferfish) hypothetical protein</fullName>
    </submittedName>
</protein>
<organism evidence="1">
    <name type="scientific">Tetraodon nigroviridis</name>
    <name type="common">Spotted green pufferfish</name>
    <name type="synonym">Chelonodon nigroviridis</name>
    <dbReference type="NCBI Taxonomy" id="99883"/>
    <lineage>
        <taxon>Eukaryota</taxon>
        <taxon>Metazoa</taxon>
        <taxon>Chordata</taxon>
        <taxon>Craniata</taxon>
        <taxon>Vertebrata</taxon>
        <taxon>Euteleostomi</taxon>
        <taxon>Actinopterygii</taxon>
        <taxon>Neopterygii</taxon>
        <taxon>Teleostei</taxon>
        <taxon>Neoteleostei</taxon>
        <taxon>Acanthomorphata</taxon>
        <taxon>Eupercaria</taxon>
        <taxon>Tetraodontiformes</taxon>
        <taxon>Tetradontoidea</taxon>
        <taxon>Tetraodontidae</taxon>
        <taxon>Tetraodon</taxon>
    </lineage>
</organism>
<dbReference type="KEGG" id="tng:GSTEN00018402G001"/>